<keyword evidence="4" id="KW-1185">Reference proteome</keyword>
<keyword evidence="1" id="KW-0853">WD repeat</keyword>
<evidence type="ECO:0000256" key="2">
    <source>
        <dbReference type="ARBA" id="ARBA00022737"/>
    </source>
</evidence>
<dbReference type="SMART" id="SM00320">
    <property type="entry name" value="WD40"/>
    <property type="match status" value="5"/>
</dbReference>
<protein>
    <submittedName>
        <fullName evidence="3">Uncharacterized protein</fullName>
    </submittedName>
</protein>
<evidence type="ECO:0000313" key="4">
    <source>
        <dbReference type="Proteomes" id="UP000054018"/>
    </source>
</evidence>
<reference evidence="4" key="2">
    <citation type="submission" date="2015-01" db="EMBL/GenBank/DDBJ databases">
        <title>Evolutionary Origins and Diversification of the Mycorrhizal Mutualists.</title>
        <authorList>
            <consortium name="DOE Joint Genome Institute"/>
            <consortium name="Mycorrhizal Genomics Consortium"/>
            <person name="Kohler A."/>
            <person name="Kuo A."/>
            <person name="Nagy L.G."/>
            <person name="Floudas D."/>
            <person name="Copeland A."/>
            <person name="Barry K.W."/>
            <person name="Cichocki N."/>
            <person name="Veneault-Fourrey C."/>
            <person name="LaButti K."/>
            <person name="Lindquist E.A."/>
            <person name="Lipzen A."/>
            <person name="Lundell T."/>
            <person name="Morin E."/>
            <person name="Murat C."/>
            <person name="Riley R."/>
            <person name="Ohm R."/>
            <person name="Sun H."/>
            <person name="Tunlid A."/>
            <person name="Henrissat B."/>
            <person name="Grigoriev I.V."/>
            <person name="Hibbett D.S."/>
            <person name="Martin F."/>
        </authorList>
    </citation>
    <scope>NUCLEOTIDE SEQUENCE [LARGE SCALE GENOMIC DNA]</scope>
    <source>
        <strain evidence="4">441</strain>
    </source>
</reference>
<dbReference type="EMBL" id="KN833816">
    <property type="protein sequence ID" value="KIK17922.1"/>
    <property type="molecule type" value="Genomic_DNA"/>
</dbReference>
<dbReference type="Gene3D" id="2.130.10.10">
    <property type="entry name" value="YVTN repeat-like/Quinoprotein amine dehydrogenase"/>
    <property type="match status" value="1"/>
</dbReference>
<sequence>MVAKQIEIVSQSAVHAVAFVDESQVVAGYDNGDIRRWKIEDGQQLGQTMKGDGAVYSIAVSRDGRWIVSGDQGSKAIVRNALTNEKVRHTQYGRGVYAVDISSDCTKVVAASWGETGNVRLFGISSGTQLLPTVSHTYVCCVKFSPDGSRFATVSCYSGVRVYSTHDGKVLFNSGTQGSTNSSTPLAWSSDGQQLFVASKGNITSFSISDSSSSEWPIHENQSSASIASNAIFIAYSAGSSVLLLDCMSQRQMKKGDYGHAIPLIEGVKNLAPKNKQYPPLMTISLL</sequence>
<reference evidence="3 4" key="1">
    <citation type="submission" date="2014-04" db="EMBL/GenBank/DDBJ databases">
        <authorList>
            <consortium name="DOE Joint Genome Institute"/>
            <person name="Kuo A."/>
            <person name="Kohler A."/>
            <person name="Costa M.D."/>
            <person name="Nagy L.G."/>
            <person name="Floudas D."/>
            <person name="Copeland A."/>
            <person name="Barry K.W."/>
            <person name="Cichocki N."/>
            <person name="Veneault-Fourrey C."/>
            <person name="LaButti K."/>
            <person name="Lindquist E.A."/>
            <person name="Lipzen A."/>
            <person name="Lundell T."/>
            <person name="Morin E."/>
            <person name="Murat C."/>
            <person name="Sun H."/>
            <person name="Tunlid A."/>
            <person name="Henrissat B."/>
            <person name="Grigoriev I.V."/>
            <person name="Hibbett D.S."/>
            <person name="Martin F."/>
            <person name="Nordberg H.P."/>
            <person name="Cantor M.N."/>
            <person name="Hua S.X."/>
        </authorList>
    </citation>
    <scope>NUCLEOTIDE SEQUENCE [LARGE SCALE GENOMIC DNA]</scope>
    <source>
        <strain evidence="3 4">441</strain>
    </source>
</reference>
<keyword evidence="2" id="KW-0677">Repeat</keyword>
<dbReference type="InterPro" id="IPR015943">
    <property type="entry name" value="WD40/YVTN_repeat-like_dom_sf"/>
</dbReference>
<dbReference type="OrthoDB" id="10248252at2759"/>
<dbReference type="SUPFAM" id="SSF50998">
    <property type="entry name" value="Quinoprotein alcohol dehydrogenase-like"/>
    <property type="match status" value="1"/>
</dbReference>
<evidence type="ECO:0000313" key="3">
    <source>
        <dbReference type="EMBL" id="KIK17922.1"/>
    </source>
</evidence>
<gene>
    <name evidence="3" type="ORF">PISMIDRAFT_209773</name>
</gene>
<dbReference type="InterPro" id="IPR011047">
    <property type="entry name" value="Quinoprotein_ADH-like_sf"/>
</dbReference>
<accession>A0A0C9Z676</accession>
<dbReference type="InterPro" id="IPR001680">
    <property type="entry name" value="WD40_rpt"/>
</dbReference>
<name>A0A0C9Z676_9AGAM</name>
<proteinExistence type="predicted"/>
<organism evidence="3 4">
    <name type="scientific">Pisolithus microcarpus 441</name>
    <dbReference type="NCBI Taxonomy" id="765257"/>
    <lineage>
        <taxon>Eukaryota</taxon>
        <taxon>Fungi</taxon>
        <taxon>Dikarya</taxon>
        <taxon>Basidiomycota</taxon>
        <taxon>Agaricomycotina</taxon>
        <taxon>Agaricomycetes</taxon>
        <taxon>Agaricomycetidae</taxon>
        <taxon>Boletales</taxon>
        <taxon>Sclerodermatineae</taxon>
        <taxon>Pisolithaceae</taxon>
        <taxon>Pisolithus</taxon>
    </lineage>
</organism>
<dbReference type="Pfam" id="PF00400">
    <property type="entry name" value="WD40"/>
    <property type="match status" value="2"/>
</dbReference>
<evidence type="ECO:0000256" key="1">
    <source>
        <dbReference type="ARBA" id="ARBA00022574"/>
    </source>
</evidence>
<dbReference type="PANTHER" id="PTHR19848">
    <property type="entry name" value="WD40 REPEAT PROTEIN"/>
    <property type="match status" value="1"/>
</dbReference>
<dbReference type="PANTHER" id="PTHR19848:SF8">
    <property type="entry name" value="F-BOX AND WD REPEAT DOMAIN CONTAINING 7"/>
    <property type="match status" value="1"/>
</dbReference>
<dbReference type="STRING" id="765257.A0A0C9Z676"/>
<dbReference type="Proteomes" id="UP000054018">
    <property type="component" value="Unassembled WGS sequence"/>
</dbReference>
<dbReference type="HOGENOM" id="CLU_028047_0_0_1"/>
<dbReference type="AlphaFoldDB" id="A0A0C9Z676"/>